<dbReference type="InterPro" id="IPR014710">
    <property type="entry name" value="RmlC-like_jellyroll"/>
</dbReference>
<proteinExistence type="predicted"/>
<dbReference type="InterPro" id="IPR018490">
    <property type="entry name" value="cNMP-bd_dom_sf"/>
</dbReference>
<organism evidence="2 3">
    <name type="scientific">Durusdinium trenchii</name>
    <dbReference type="NCBI Taxonomy" id="1381693"/>
    <lineage>
        <taxon>Eukaryota</taxon>
        <taxon>Sar</taxon>
        <taxon>Alveolata</taxon>
        <taxon>Dinophyceae</taxon>
        <taxon>Suessiales</taxon>
        <taxon>Symbiodiniaceae</taxon>
        <taxon>Durusdinium</taxon>
    </lineage>
</organism>
<evidence type="ECO:0000313" key="3">
    <source>
        <dbReference type="Proteomes" id="UP001642484"/>
    </source>
</evidence>
<reference evidence="2 3" key="1">
    <citation type="submission" date="2024-02" db="EMBL/GenBank/DDBJ databases">
        <authorList>
            <person name="Chen Y."/>
            <person name="Shah S."/>
            <person name="Dougan E. K."/>
            <person name="Thang M."/>
            <person name="Chan C."/>
        </authorList>
    </citation>
    <scope>NUCLEOTIDE SEQUENCE [LARGE SCALE GENOMIC DNA]</scope>
</reference>
<keyword evidence="3" id="KW-1185">Reference proteome</keyword>
<feature type="domain" description="Cyclic nucleotide-binding" evidence="1">
    <location>
        <begin position="3"/>
        <end position="104"/>
    </location>
</feature>
<comment type="caution">
    <text evidence="2">The sequence shown here is derived from an EMBL/GenBank/DDBJ whole genome shotgun (WGS) entry which is preliminary data.</text>
</comment>
<dbReference type="EMBL" id="CAXAMN010010402">
    <property type="protein sequence ID" value="CAK9031644.1"/>
    <property type="molecule type" value="Genomic_DNA"/>
</dbReference>
<evidence type="ECO:0000313" key="2">
    <source>
        <dbReference type="EMBL" id="CAK9031644.1"/>
    </source>
</evidence>
<dbReference type="PROSITE" id="PS50042">
    <property type="entry name" value="CNMP_BINDING_3"/>
    <property type="match status" value="1"/>
</dbReference>
<dbReference type="SUPFAM" id="SSF51206">
    <property type="entry name" value="cAMP-binding domain-like"/>
    <property type="match status" value="1"/>
</dbReference>
<name>A0ABP0L068_9DINO</name>
<sequence length="157" mass="17991">MKLFYGLNPAFIRSLANITERKMNFLGDVFKEEGTTDRTLRVQEFGKVRVETSRQGSVALSDVGTVLGEMMFLGMRTISQATFRAATPLLVMLWIPHHSFENIINDGYPFEGAYFRSLQRTDHGREDMSHYAHDLKLFRGCGQSFLNRFIVQVGFQN</sequence>
<protein>
    <recommendedName>
        <fullName evidence="1">Cyclic nucleotide-binding domain-containing protein</fullName>
    </recommendedName>
</protein>
<gene>
    <name evidence="2" type="ORF">CCMP2556_LOCUS18368</name>
</gene>
<dbReference type="InterPro" id="IPR000595">
    <property type="entry name" value="cNMP-bd_dom"/>
</dbReference>
<dbReference type="Gene3D" id="2.60.120.10">
    <property type="entry name" value="Jelly Rolls"/>
    <property type="match status" value="1"/>
</dbReference>
<accession>A0ABP0L068</accession>
<evidence type="ECO:0000259" key="1">
    <source>
        <dbReference type="PROSITE" id="PS50042"/>
    </source>
</evidence>
<dbReference type="Proteomes" id="UP001642484">
    <property type="component" value="Unassembled WGS sequence"/>
</dbReference>